<evidence type="ECO:0008006" key="3">
    <source>
        <dbReference type="Google" id="ProtNLM"/>
    </source>
</evidence>
<name>A0A225WZS8_9STRA</name>
<keyword evidence="2" id="KW-1185">Reference proteome</keyword>
<sequence length="219" mass="25317">MQKSTRMLCNAQVVRRIHHARNQHYSGNVHGSLEIPPLSLALDDVVSFFQLHFITVNHDDLTKPTRILGWAHPALVALLRYHGTTIFVDGTFRCVHGERSCISTWLNERTAKQFPNAIVIDYLFHMKYALRGAMKRCAIPEEECHITMTCGVLDTLTVVEHEQIKRGIKWLEHEVKQRCALPDIPHSNEKWGNFWSYFERTWLDCTPSTRGMYTVLTTS</sequence>
<gene>
    <name evidence="1" type="ORF">PHMEG_0002776</name>
</gene>
<protein>
    <recommendedName>
        <fullName evidence="3">MULE transposase domain-containing protein</fullName>
    </recommendedName>
</protein>
<dbReference type="AlphaFoldDB" id="A0A225WZS8"/>
<accession>A0A225WZS8</accession>
<organism evidence="1 2">
    <name type="scientific">Phytophthora megakarya</name>
    <dbReference type="NCBI Taxonomy" id="4795"/>
    <lineage>
        <taxon>Eukaryota</taxon>
        <taxon>Sar</taxon>
        <taxon>Stramenopiles</taxon>
        <taxon>Oomycota</taxon>
        <taxon>Peronosporomycetes</taxon>
        <taxon>Peronosporales</taxon>
        <taxon>Peronosporaceae</taxon>
        <taxon>Phytophthora</taxon>
    </lineage>
</organism>
<comment type="caution">
    <text evidence="1">The sequence shown here is derived from an EMBL/GenBank/DDBJ whole genome shotgun (WGS) entry which is preliminary data.</text>
</comment>
<dbReference type="Proteomes" id="UP000198211">
    <property type="component" value="Unassembled WGS sequence"/>
</dbReference>
<dbReference type="EMBL" id="NBNE01000130">
    <property type="protein sequence ID" value="OWZ22519.1"/>
    <property type="molecule type" value="Genomic_DNA"/>
</dbReference>
<evidence type="ECO:0000313" key="1">
    <source>
        <dbReference type="EMBL" id="OWZ22519.1"/>
    </source>
</evidence>
<reference evidence="2" key="1">
    <citation type="submission" date="2017-03" db="EMBL/GenBank/DDBJ databases">
        <title>Phytopthora megakarya and P. palmivora, two closely related causual agents of cacao black pod achieved similar genome size and gene model numbers by different mechanisms.</title>
        <authorList>
            <person name="Ali S."/>
            <person name="Shao J."/>
            <person name="Larry D.J."/>
            <person name="Kronmiller B."/>
            <person name="Shen D."/>
            <person name="Strem M.D."/>
            <person name="Melnick R.L."/>
            <person name="Guiltinan M.J."/>
            <person name="Tyler B.M."/>
            <person name="Meinhardt L.W."/>
            <person name="Bailey B.A."/>
        </authorList>
    </citation>
    <scope>NUCLEOTIDE SEQUENCE [LARGE SCALE GENOMIC DNA]</scope>
    <source>
        <strain evidence="2">zdho120</strain>
    </source>
</reference>
<proteinExistence type="predicted"/>
<evidence type="ECO:0000313" key="2">
    <source>
        <dbReference type="Proteomes" id="UP000198211"/>
    </source>
</evidence>